<evidence type="ECO:0000313" key="6">
    <source>
        <dbReference type="Proteomes" id="UP000274756"/>
    </source>
</evidence>
<evidence type="ECO:0000313" key="5">
    <source>
        <dbReference type="Proteomes" id="UP000038040"/>
    </source>
</evidence>
<dbReference type="GO" id="GO:0005929">
    <property type="term" value="C:cilium"/>
    <property type="evidence" value="ECO:0007669"/>
    <property type="project" value="TreeGrafter"/>
</dbReference>
<sequence length="305" mass="35755">MELIKSHFREDGWWLAENKNGEKGLVPKTFLTAIDEDITVLDVEHSAKCKQQLALAQKTTADAKYSAKCKQQLALAQKTTADYFLDIHLTYCCHIMPKLSESNLGFHDIYWNYETNRVSNVHSIKAHIKHRTEKTWIFKTVDKQCDSIEFSDFFVRSNYYQAEVMLLIEASIVFNQNIYFLQNTAYLELIFEPFLATFPSVADQQDLMDLMRKLWNNKLKLKTIEEEISEFREFYLRTAFVFYNTIPMPEYNIYDLKSQAIRDKIFKELDSSSKISVLKYLSAQRCHPLNIYDYAIDIVGPHAID</sequence>
<evidence type="ECO:0000256" key="1">
    <source>
        <dbReference type="ARBA" id="ARBA00022443"/>
    </source>
</evidence>
<organism evidence="5 7">
    <name type="scientific">Dracunculus medinensis</name>
    <name type="common">Guinea worm</name>
    <dbReference type="NCBI Taxonomy" id="318479"/>
    <lineage>
        <taxon>Eukaryota</taxon>
        <taxon>Metazoa</taxon>
        <taxon>Ecdysozoa</taxon>
        <taxon>Nematoda</taxon>
        <taxon>Chromadorea</taxon>
        <taxon>Rhabditida</taxon>
        <taxon>Spirurina</taxon>
        <taxon>Dracunculoidea</taxon>
        <taxon>Dracunculidae</taxon>
        <taxon>Dracunculus</taxon>
    </lineage>
</organism>
<name>A0A0N4U316_DRAME</name>
<dbReference type="Proteomes" id="UP000274756">
    <property type="component" value="Unassembled WGS sequence"/>
</dbReference>
<dbReference type="WBParaSite" id="DME_0000110101-mRNA-1">
    <property type="protein sequence ID" value="DME_0000110101-mRNA-1"/>
    <property type="gene ID" value="DME_0000110101"/>
</dbReference>
<evidence type="ECO:0000256" key="2">
    <source>
        <dbReference type="PROSITE-ProRule" id="PRU00192"/>
    </source>
</evidence>
<dbReference type="InterPro" id="IPR001452">
    <property type="entry name" value="SH3_domain"/>
</dbReference>
<dbReference type="GO" id="GO:0005737">
    <property type="term" value="C:cytoplasm"/>
    <property type="evidence" value="ECO:0007669"/>
    <property type="project" value="TreeGrafter"/>
</dbReference>
<dbReference type="PANTHER" id="PTHR15176">
    <property type="entry name" value="NEPHROCYSTIN"/>
    <property type="match status" value="1"/>
</dbReference>
<reference evidence="7" key="1">
    <citation type="submission" date="2016-04" db="UniProtKB">
        <authorList>
            <consortium name="WormBaseParasite"/>
        </authorList>
    </citation>
    <scope>IDENTIFICATION</scope>
</reference>
<accession>A0A0N4U316</accession>
<keyword evidence="1 2" id="KW-0728">SH3 domain</keyword>
<evidence type="ECO:0000313" key="4">
    <source>
        <dbReference type="EMBL" id="VDN55488.1"/>
    </source>
</evidence>
<evidence type="ECO:0000259" key="3">
    <source>
        <dbReference type="PROSITE" id="PS50002"/>
    </source>
</evidence>
<dbReference type="OrthoDB" id="5340910at2759"/>
<evidence type="ECO:0000313" key="7">
    <source>
        <dbReference type="WBParaSite" id="DME_0000110101-mRNA-1"/>
    </source>
</evidence>
<dbReference type="InterPro" id="IPR039687">
    <property type="entry name" value="NPHP1"/>
</dbReference>
<gene>
    <name evidence="4" type="ORF">DME_LOCUS5461</name>
</gene>
<proteinExistence type="predicted"/>
<dbReference type="PROSITE" id="PS50002">
    <property type="entry name" value="SH3"/>
    <property type="match status" value="1"/>
</dbReference>
<protein>
    <submittedName>
        <fullName evidence="7">SH3 domain-containing protein</fullName>
    </submittedName>
</protein>
<dbReference type="AlphaFoldDB" id="A0A0N4U316"/>
<keyword evidence="6" id="KW-1185">Reference proteome</keyword>
<dbReference type="STRING" id="318479.A0A0N4U316"/>
<dbReference type="InterPro" id="IPR036028">
    <property type="entry name" value="SH3-like_dom_sf"/>
</dbReference>
<dbReference type="EMBL" id="UYYG01001152">
    <property type="protein sequence ID" value="VDN55488.1"/>
    <property type="molecule type" value="Genomic_DNA"/>
</dbReference>
<feature type="domain" description="SH3" evidence="3">
    <location>
        <begin position="1"/>
        <end position="36"/>
    </location>
</feature>
<dbReference type="SUPFAM" id="SSF50044">
    <property type="entry name" value="SH3-domain"/>
    <property type="match status" value="1"/>
</dbReference>
<dbReference type="GO" id="GO:0090251">
    <property type="term" value="P:protein localization involved in establishment of planar polarity"/>
    <property type="evidence" value="ECO:0007669"/>
    <property type="project" value="TreeGrafter"/>
</dbReference>
<dbReference type="Gene3D" id="2.30.30.40">
    <property type="entry name" value="SH3 Domains"/>
    <property type="match status" value="1"/>
</dbReference>
<dbReference type="Proteomes" id="UP000038040">
    <property type="component" value="Unplaced"/>
</dbReference>
<dbReference type="PANTHER" id="PTHR15176:SF1">
    <property type="entry name" value="NEPHROCYSTIN-1"/>
    <property type="match status" value="1"/>
</dbReference>
<reference evidence="4 6" key="2">
    <citation type="submission" date="2018-11" db="EMBL/GenBank/DDBJ databases">
        <authorList>
            <consortium name="Pathogen Informatics"/>
        </authorList>
    </citation>
    <scope>NUCLEOTIDE SEQUENCE [LARGE SCALE GENOMIC DNA]</scope>
</reference>